<dbReference type="PIRSF" id="PIRSF033563">
    <property type="entry name" value="UCP033563"/>
    <property type="match status" value="1"/>
</dbReference>
<dbReference type="PANTHER" id="PTHR36454:SF1">
    <property type="entry name" value="DUF1015 DOMAIN-CONTAINING PROTEIN"/>
    <property type="match status" value="1"/>
</dbReference>
<gene>
    <name evidence="1" type="ORF">ENW00_07010</name>
</gene>
<name>A0A7C3RKP3_DICTH</name>
<accession>A0A7C3RKP3</accession>
<dbReference type="Pfam" id="PF06245">
    <property type="entry name" value="DUF1015"/>
    <property type="match status" value="1"/>
</dbReference>
<dbReference type="EMBL" id="DTIN01000025">
    <property type="protein sequence ID" value="HFX13880.1"/>
    <property type="molecule type" value="Genomic_DNA"/>
</dbReference>
<dbReference type="AlphaFoldDB" id="A0A7C3RKP3"/>
<organism evidence="1">
    <name type="scientific">Dictyoglomus thermophilum</name>
    <dbReference type="NCBI Taxonomy" id="14"/>
    <lineage>
        <taxon>Bacteria</taxon>
        <taxon>Pseudomonadati</taxon>
        <taxon>Dictyoglomota</taxon>
        <taxon>Dictyoglomia</taxon>
        <taxon>Dictyoglomales</taxon>
        <taxon>Dictyoglomaceae</taxon>
        <taxon>Dictyoglomus</taxon>
    </lineage>
</organism>
<proteinExistence type="predicted"/>
<comment type="caution">
    <text evidence="1">The sequence shown here is derived from an EMBL/GenBank/DDBJ whole genome shotgun (WGS) entry which is preliminary data.</text>
</comment>
<dbReference type="PANTHER" id="PTHR36454">
    <property type="entry name" value="LMO2823 PROTEIN"/>
    <property type="match status" value="1"/>
</dbReference>
<evidence type="ECO:0000313" key="1">
    <source>
        <dbReference type="EMBL" id="HFX13880.1"/>
    </source>
</evidence>
<reference evidence="1" key="1">
    <citation type="journal article" date="2020" name="mSystems">
        <title>Genome- and Community-Level Interaction Insights into Carbon Utilization and Element Cycling Functions of Hydrothermarchaeota in Hydrothermal Sediment.</title>
        <authorList>
            <person name="Zhou Z."/>
            <person name="Liu Y."/>
            <person name="Xu W."/>
            <person name="Pan J."/>
            <person name="Luo Z.H."/>
            <person name="Li M."/>
        </authorList>
    </citation>
    <scope>NUCLEOTIDE SEQUENCE [LARGE SCALE GENOMIC DNA]</scope>
    <source>
        <strain evidence="1">SpSt-81</strain>
    </source>
</reference>
<sequence length="407" mass="48391">MIKFLPFRALRYNLNLPLEKLIAPPYDVIQKEERVYFLSMHPYNITHLTLGDKYPTNYIEISKVFKEWINQGILVFEENGYFLYKQEYQWGDKIDKMYGLLGILELQPLGENILPHERTFSGPKKDRLELLKELRANLEPIWGIYEDKEGKLSSLWKKIEKEKPLIKVTSWDYRDHYLWKINDESLINLIEQYLIEKKILIADGHHRYEASWLYYSETKDEKAKYILMLITDLYDPGVKLLPTHRIVSKEVQLNIEDLRKNFDVYLGENMDDLDLVFNPNKPFIYLLKDNRILKLIPNTSYINSRNNDVSDLWWILPTTLLQKGVWEGILNTTESDLQEKGLIRFSHDLKELRKNINSNEFEYAFILPSIPIEIVYALAINRERLPQKSTYFYPKPASGLALWKMDE</sequence>
<protein>
    <submittedName>
        <fullName evidence="1">DUF1015 domain-containing protein</fullName>
    </submittedName>
</protein>
<dbReference type="InterPro" id="IPR008323">
    <property type="entry name" value="UCP033563"/>
</dbReference>